<comment type="caution">
    <text evidence="2">The sequence shown here is derived from an EMBL/GenBank/DDBJ whole genome shotgun (WGS) entry which is preliminary data.</text>
</comment>
<evidence type="ECO:0008006" key="4">
    <source>
        <dbReference type="Google" id="ProtNLM"/>
    </source>
</evidence>
<evidence type="ECO:0000313" key="3">
    <source>
        <dbReference type="Proteomes" id="UP000654993"/>
    </source>
</evidence>
<name>A0A916QH33_9BACL</name>
<keyword evidence="1" id="KW-0812">Transmembrane</keyword>
<accession>A0A916QH33</accession>
<organism evidence="2 3">
    <name type="scientific">Insulibacter thermoxylanivorax</name>
    <dbReference type="NCBI Taxonomy" id="2749268"/>
    <lineage>
        <taxon>Bacteria</taxon>
        <taxon>Bacillati</taxon>
        <taxon>Bacillota</taxon>
        <taxon>Bacilli</taxon>
        <taxon>Bacillales</taxon>
        <taxon>Paenibacillaceae</taxon>
        <taxon>Insulibacter</taxon>
    </lineage>
</organism>
<gene>
    <name evidence="2" type="ORF">PRECH8_15580</name>
</gene>
<dbReference type="Proteomes" id="UP000654993">
    <property type="component" value="Unassembled WGS sequence"/>
</dbReference>
<reference evidence="2" key="1">
    <citation type="submission" date="2020-08" db="EMBL/GenBank/DDBJ databases">
        <authorList>
            <person name="Uke A."/>
            <person name="Chhe C."/>
            <person name="Baramee S."/>
            <person name="Kosugi A."/>
        </authorList>
    </citation>
    <scope>NUCLEOTIDE SEQUENCE</scope>
    <source>
        <strain evidence="2">DA-C8</strain>
    </source>
</reference>
<feature type="transmembrane region" description="Helical" evidence="1">
    <location>
        <begin position="12"/>
        <end position="33"/>
    </location>
</feature>
<keyword evidence="1" id="KW-1133">Transmembrane helix</keyword>
<keyword evidence="3" id="KW-1185">Reference proteome</keyword>
<evidence type="ECO:0000313" key="2">
    <source>
        <dbReference type="EMBL" id="GFR38262.1"/>
    </source>
</evidence>
<dbReference type="EMBL" id="BMAQ01000014">
    <property type="protein sequence ID" value="GFR38262.1"/>
    <property type="molecule type" value="Genomic_DNA"/>
</dbReference>
<sequence length="670" mass="76843">MILIRSERGAVTVFIVVLIVPIYLFQAVLIEFARSKLAHQQMEYAAKAALRSVGGAYNNDLQRYGLFGAADGPETHAIFSHVLERNTGHGWAYADQVHGELKFERSLADLEVFREQILEEMKYRAPIEYAAQVANKFQKTGISKAMQDLASFAGEAKEMHRLMNRREEGMMKVWRAYHEWDNWISGDLDELAGEIRALEPGHREMMRMDPSALRDQIRQWEAERSLIMQQASLSEGDLMLLAQLDQAIAANQAKLADYEAWLQRLRDIRQRYEAIRSQVIPISAELLSALGDAEKANRQLHHLIDSWEMDLGEEIMQSVDLMADEDFDRIRTRVDVDLRRLDELRSDVVHLRDQLPEPAASRIAQLVNDWRTWLKQIAASESERRRKQAELTAEIEDAQGRLEEQADKVRSSLTGCDPDRRQTERELYQQLQTKTETAAGGYGDRPYGEGRDAQADAVGMAQMIGYLLQQVSESIYVNEYALTTFNYRTYQAEERGEALSIPSSHALYNQEAEYILYGFHSCAANYSAAYWEIFAFRLAVRTLEALMSPDKSWRFLGSPFLALLLAFVEGAVKAYQDTKRIAAGEELPISSKIAPSLTWHYKDYLRLFFLLHSAQPNKLKRMQALIEVNTGVRLAQHYTYWHTAAEGKLRSLFLGRYVYHPQVKAAWGYY</sequence>
<proteinExistence type="predicted"/>
<dbReference type="AlphaFoldDB" id="A0A916QH33"/>
<evidence type="ECO:0000256" key="1">
    <source>
        <dbReference type="SAM" id="Phobius"/>
    </source>
</evidence>
<reference evidence="2" key="2">
    <citation type="journal article" date="2021" name="Data Brief">
        <title>Draft genome sequence data of the facultative, thermophilic, xylanolytic bacterium Paenibacillus sp. strain DA-C8.</title>
        <authorList>
            <person name="Chhe C."/>
            <person name="Uke A."/>
            <person name="Baramee S."/>
            <person name="Ungkulpasvich U."/>
            <person name="Tachaapaikoon C."/>
            <person name="Pason P."/>
            <person name="Waeonukul R."/>
            <person name="Ratanakhanokchai K."/>
            <person name="Kosugi A."/>
        </authorList>
    </citation>
    <scope>NUCLEOTIDE SEQUENCE</scope>
    <source>
        <strain evidence="2">DA-C8</strain>
    </source>
</reference>
<protein>
    <recommendedName>
        <fullName evidence="4">Flp pilus-assembly TadE/G-like</fullName>
    </recommendedName>
</protein>
<keyword evidence="1" id="KW-0472">Membrane</keyword>